<name>E8N479_ANATU</name>
<dbReference type="STRING" id="926569.ANT_12090"/>
<dbReference type="GO" id="GO:0008800">
    <property type="term" value="F:beta-lactamase activity"/>
    <property type="evidence" value="ECO:0007669"/>
    <property type="project" value="InterPro"/>
</dbReference>
<dbReference type="Gene3D" id="3.40.710.10">
    <property type="entry name" value="DD-peptidase/beta-lactamase superfamily"/>
    <property type="match status" value="1"/>
</dbReference>
<feature type="signal peptide" evidence="1">
    <location>
        <begin position="1"/>
        <end position="28"/>
    </location>
</feature>
<dbReference type="eggNOG" id="COG2367">
    <property type="taxonomic scope" value="Bacteria"/>
</dbReference>
<dbReference type="SUPFAM" id="SSF56601">
    <property type="entry name" value="beta-lactamase/transpeptidase-like"/>
    <property type="match status" value="1"/>
</dbReference>
<sequence length="325" mass="36962">MRNWQKRLLGLSLGVLLWGMASCNSSMSQSLTALPVSSENTIPIPSFSPTPSPVIIPETSEPLPSITQAPAFQSFAVQPLSQMLEDGADWHVWVKELGGRVLFEWRSDEIIHPASIVKVPLGMLVLETLEKGTEEPLDLVLDKGPTGAGRSYRQLLRAMLVYSEEDATEILERDLFERVHQNAVQQILDRWQAPSIRFRPRRASIHDLSTLWECLYTRQCLSESASEQMLTWLAEETPSDNGRLWTLKPYLPEESRIYNKRGSMTVPLTVGDCGLVEIPYYPVLLICIVGQSQGEPNFDRLHQKIGEFVQEVWVLWQDYREIKDE</sequence>
<evidence type="ECO:0000259" key="2">
    <source>
        <dbReference type="Pfam" id="PF13354"/>
    </source>
</evidence>
<dbReference type="GO" id="GO:0046677">
    <property type="term" value="P:response to antibiotic"/>
    <property type="evidence" value="ECO:0007669"/>
    <property type="project" value="InterPro"/>
</dbReference>
<feature type="chain" id="PRO_5003225270" description="Beta-lactamase class A catalytic domain-containing protein" evidence="1">
    <location>
        <begin position="29"/>
        <end position="325"/>
    </location>
</feature>
<reference evidence="3 4" key="1">
    <citation type="submission" date="2010-12" db="EMBL/GenBank/DDBJ databases">
        <title>Whole genome sequence of Anaerolinea thermophila UNI-1.</title>
        <authorList>
            <person name="Narita-Yamada S."/>
            <person name="Kishi E."/>
            <person name="Watanabe Y."/>
            <person name="Takasaki K."/>
            <person name="Ankai A."/>
            <person name="Oguchi A."/>
            <person name="Fukui S."/>
            <person name="Takahashi M."/>
            <person name="Yashiro I."/>
            <person name="Hosoyama A."/>
            <person name="Sekiguchi Y."/>
            <person name="Hanada S."/>
            <person name="Fujita N."/>
        </authorList>
    </citation>
    <scope>NUCLEOTIDE SEQUENCE [LARGE SCALE GENOMIC DNA]</scope>
    <source>
        <strain evidence="4">DSM 14523 / JCM 11388 / NBRC 100420 / UNI-1</strain>
    </source>
</reference>
<dbReference type="GO" id="GO:0030655">
    <property type="term" value="P:beta-lactam antibiotic catabolic process"/>
    <property type="evidence" value="ECO:0007669"/>
    <property type="project" value="InterPro"/>
</dbReference>
<feature type="domain" description="Beta-lactamase class A catalytic" evidence="2">
    <location>
        <begin position="92"/>
        <end position="279"/>
    </location>
</feature>
<dbReference type="EMBL" id="AP012029">
    <property type="protein sequence ID" value="BAJ63243.1"/>
    <property type="molecule type" value="Genomic_DNA"/>
</dbReference>
<dbReference type="InterPro" id="IPR000871">
    <property type="entry name" value="Beta-lactam_class-A"/>
</dbReference>
<dbReference type="PANTHER" id="PTHR35333:SF3">
    <property type="entry name" value="BETA-LACTAMASE-TYPE TRANSPEPTIDASE FOLD CONTAINING PROTEIN"/>
    <property type="match status" value="1"/>
</dbReference>
<accession>E8N479</accession>
<dbReference type="PROSITE" id="PS51257">
    <property type="entry name" value="PROKAR_LIPOPROTEIN"/>
    <property type="match status" value="1"/>
</dbReference>
<dbReference type="HOGENOM" id="CLU_854278_0_0_0"/>
<keyword evidence="1" id="KW-0732">Signal</keyword>
<dbReference type="Pfam" id="PF13354">
    <property type="entry name" value="Beta-lactamase2"/>
    <property type="match status" value="1"/>
</dbReference>
<dbReference type="Proteomes" id="UP000008922">
    <property type="component" value="Chromosome"/>
</dbReference>
<dbReference type="RefSeq" id="WP_013559631.1">
    <property type="nucleotide sequence ID" value="NC_014960.1"/>
</dbReference>
<evidence type="ECO:0000256" key="1">
    <source>
        <dbReference type="SAM" id="SignalP"/>
    </source>
</evidence>
<dbReference type="InterPro" id="IPR045155">
    <property type="entry name" value="Beta-lactam_cat"/>
</dbReference>
<dbReference type="AlphaFoldDB" id="E8N479"/>
<dbReference type="InParanoid" id="E8N479"/>
<organism evidence="3 4">
    <name type="scientific">Anaerolinea thermophila (strain DSM 14523 / JCM 11388 / NBRC 100420 / UNI-1)</name>
    <dbReference type="NCBI Taxonomy" id="926569"/>
    <lineage>
        <taxon>Bacteria</taxon>
        <taxon>Bacillati</taxon>
        <taxon>Chloroflexota</taxon>
        <taxon>Anaerolineae</taxon>
        <taxon>Anaerolineales</taxon>
        <taxon>Anaerolineaceae</taxon>
        <taxon>Anaerolinea</taxon>
    </lineage>
</organism>
<keyword evidence="4" id="KW-1185">Reference proteome</keyword>
<gene>
    <name evidence="3" type="ordered locus">ANT_12090</name>
</gene>
<evidence type="ECO:0000313" key="3">
    <source>
        <dbReference type="EMBL" id="BAJ63243.1"/>
    </source>
</evidence>
<evidence type="ECO:0000313" key="4">
    <source>
        <dbReference type="Proteomes" id="UP000008922"/>
    </source>
</evidence>
<dbReference type="OrthoDB" id="9772863at2"/>
<dbReference type="PANTHER" id="PTHR35333">
    <property type="entry name" value="BETA-LACTAMASE"/>
    <property type="match status" value="1"/>
</dbReference>
<proteinExistence type="predicted"/>
<protein>
    <recommendedName>
        <fullName evidence="2">Beta-lactamase class A catalytic domain-containing protein</fullName>
    </recommendedName>
</protein>
<dbReference type="InterPro" id="IPR012338">
    <property type="entry name" value="Beta-lactam/transpept-like"/>
</dbReference>
<dbReference type="KEGG" id="atm:ANT_12090"/>